<dbReference type="InterPro" id="IPR020811">
    <property type="entry name" value="Enolase_N"/>
</dbReference>
<keyword evidence="1" id="KW-0460">Magnesium</keyword>
<dbReference type="InterPro" id="IPR000941">
    <property type="entry name" value="Enolase"/>
</dbReference>
<dbReference type="Proteomes" id="UP000051922">
    <property type="component" value="Unassembled WGS sequence"/>
</dbReference>
<dbReference type="SMART" id="SM01193">
    <property type="entry name" value="Enolase_N"/>
    <property type="match status" value="1"/>
</dbReference>
<dbReference type="PANTHER" id="PTHR11902:SF1">
    <property type="entry name" value="ENOLASE"/>
    <property type="match status" value="1"/>
</dbReference>
<dbReference type="GO" id="GO:0004634">
    <property type="term" value="F:phosphopyruvate hydratase activity"/>
    <property type="evidence" value="ECO:0007669"/>
    <property type="project" value="InterPro"/>
</dbReference>
<evidence type="ECO:0000259" key="2">
    <source>
        <dbReference type="SMART" id="SM01193"/>
    </source>
</evidence>
<reference evidence="3 4" key="1">
    <citation type="journal article" date="2015" name="Genome Announc.">
        <title>Expanding the biotechnology potential of lactobacilli through comparative genomics of 213 strains and associated genera.</title>
        <authorList>
            <person name="Sun Z."/>
            <person name="Harris H.M."/>
            <person name="McCann A."/>
            <person name="Guo C."/>
            <person name="Argimon S."/>
            <person name="Zhang W."/>
            <person name="Yang X."/>
            <person name="Jeffery I.B."/>
            <person name="Cooney J.C."/>
            <person name="Kagawa T.F."/>
            <person name="Liu W."/>
            <person name="Song Y."/>
            <person name="Salvetti E."/>
            <person name="Wrobel A."/>
            <person name="Rasinkangas P."/>
            <person name="Parkhill J."/>
            <person name="Rea M.C."/>
            <person name="O'Sullivan O."/>
            <person name="Ritari J."/>
            <person name="Douillard F.P."/>
            <person name="Paul Ross R."/>
            <person name="Yang R."/>
            <person name="Briner A.E."/>
            <person name="Felis G.E."/>
            <person name="de Vos W.M."/>
            <person name="Barrangou R."/>
            <person name="Klaenhammer T.R."/>
            <person name="Caufield P.W."/>
            <person name="Cui Y."/>
            <person name="Zhang H."/>
            <person name="O'Toole P.W."/>
        </authorList>
    </citation>
    <scope>NUCLEOTIDE SEQUENCE [LARGE SCALE GENOMIC DNA]</scope>
    <source>
        <strain evidence="3 4">DSM 15945</strain>
    </source>
</reference>
<dbReference type="GO" id="GO:0000287">
    <property type="term" value="F:magnesium ion binding"/>
    <property type="evidence" value="ECO:0007669"/>
    <property type="project" value="InterPro"/>
</dbReference>
<evidence type="ECO:0000256" key="1">
    <source>
        <dbReference type="ARBA" id="ARBA00022842"/>
    </source>
</evidence>
<dbReference type="EMBL" id="AZFJ01000005">
    <property type="protein sequence ID" value="KRL88223.1"/>
    <property type="molecule type" value="Genomic_DNA"/>
</dbReference>
<organism evidence="3 4">
    <name type="scientific">Lacticaseibacillus pantheris DSM 15945 = JCM 12539 = NBRC 106106</name>
    <dbReference type="NCBI Taxonomy" id="1423783"/>
    <lineage>
        <taxon>Bacteria</taxon>
        <taxon>Bacillati</taxon>
        <taxon>Bacillota</taxon>
        <taxon>Bacilli</taxon>
        <taxon>Lactobacillales</taxon>
        <taxon>Lactobacillaceae</taxon>
        <taxon>Lacticaseibacillus</taxon>
    </lineage>
</organism>
<dbReference type="GO" id="GO:0006096">
    <property type="term" value="P:glycolytic process"/>
    <property type="evidence" value="ECO:0007669"/>
    <property type="project" value="InterPro"/>
</dbReference>
<dbReference type="Pfam" id="PF03952">
    <property type="entry name" value="Enolase_N"/>
    <property type="match status" value="1"/>
</dbReference>
<dbReference type="RefSeq" id="WP_054651053.1">
    <property type="nucleotide sequence ID" value="NZ_AZFJ01000005.1"/>
</dbReference>
<dbReference type="InterPro" id="IPR029017">
    <property type="entry name" value="Enolase-like_N"/>
</dbReference>
<evidence type="ECO:0000313" key="3">
    <source>
        <dbReference type="EMBL" id="KRL88223.1"/>
    </source>
</evidence>
<dbReference type="GO" id="GO:0000015">
    <property type="term" value="C:phosphopyruvate hydratase complex"/>
    <property type="evidence" value="ECO:0007669"/>
    <property type="project" value="InterPro"/>
</dbReference>
<dbReference type="OrthoDB" id="9983611at2"/>
<name>A0A0R1U4Q1_9LACO</name>
<dbReference type="PATRIC" id="fig|1423783.4.peg.4"/>
<evidence type="ECO:0000313" key="4">
    <source>
        <dbReference type="Proteomes" id="UP000051922"/>
    </source>
</evidence>
<sequence length="299" mass="30474">MVVVISDVVAAEVVSAAGTPALRVSVVLNDGTTGNATVATPGRHAGGPGVGLLDGGDRLHGLGVLKAVNHVNTTLHDELRGQSPFNQQLRDVAIADADGTDDWHRLGVNATFATSLAVARAAANFEGVPLYRYLGGVVATAPRPAVPLARDGADFDALYSVAADDGRMDVAVEKVMNDQLSAPDGGPNAHLEDLVATVRARRTDVGLAVTGATAVPAGVQTIAQVAAPLATYGTVTAALVALRDGQSLLQHAAADVDPYAADLAAAVRCPTLIVPSRGGSQAHIVNRLLTIGREMDADV</sequence>
<dbReference type="SUPFAM" id="SSF54826">
    <property type="entry name" value="Enolase N-terminal domain-like"/>
    <property type="match status" value="1"/>
</dbReference>
<gene>
    <name evidence="3" type="ORF">FC50_GL000004</name>
</gene>
<feature type="domain" description="Enolase N-terminal" evidence="2">
    <location>
        <begin position="5"/>
        <end position="134"/>
    </location>
</feature>
<dbReference type="Gene3D" id="3.30.390.10">
    <property type="entry name" value="Enolase-like, N-terminal domain"/>
    <property type="match status" value="1"/>
</dbReference>
<dbReference type="PANTHER" id="PTHR11902">
    <property type="entry name" value="ENOLASE"/>
    <property type="match status" value="1"/>
</dbReference>
<protein>
    <recommendedName>
        <fullName evidence="2">Enolase N-terminal domain-containing protein</fullName>
    </recommendedName>
</protein>
<dbReference type="AlphaFoldDB" id="A0A0R1U4Q1"/>
<dbReference type="STRING" id="1423783.FC50_GL000004"/>
<comment type="caution">
    <text evidence="3">The sequence shown here is derived from an EMBL/GenBank/DDBJ whole genome shotgun (WGS) entry which is preliminary data.</text>
</comment>
<accession>A0A0R1U4Q1</accession>
<proteinExistence type="predicted"/>
<keyword evidence="4" id="KW-1185">Reference proteome</keyword>